<gene>
    <name evidence="6" type="ORF">ACH4OY_32040</name>
</gene>
<dbReference type="Gene3D" id="3.40.50.300">
    <property type="entry name" value="P-loop containing nucleotide triphosphate hydrolases"/>
    <property type="match status" value="1"/>
</dbReference>
<comment type="similarity">
    <text evidence="1">Belongs to the SMC family. SbcC subfamily.</text>
</comment>
<reference evidence="6 7" key="1">
    <citation type="submission" date="2024-10" db="EMBL/GenBank/DDBJ databases">
        <title>The Natural Products Discovery Center: Release of the First 8490 Sequenced Strains for Exploring Actinobacteria Biosynthetic Diversity.</title>
        <authorList>
            <person name="Kalkreuter E."/>
            <person name="Kautsar S.A."/>
            <person name="Yang D."/>
            <person name="Bader C.D."/>
            <person name="Teijaro C.N."/>
            <person name="Fluegel L."/>
            <person name="Davis C.M."/>
            <person name="Simpson J.R."/>
            <person name="Lauterbach L."/>
            <person name="Steele A.D."/>
            <person name="Gui C."/>
            <person name="Meng S."/>
            <person name="Li G."/>
            <person name="Viehrig K."/>
            <person name="Ye F."/>
            <person name="Su P."/>
            <person name="Kiefer A.F."/>
            <person name="Nichols A."/>
            <person name="Cepeda A.J."/>
            <person name="Yan W."/>
            <person name="Fan B."/>
            <person name="Jiang Y."/>
            <person name="Adhikari A."/>
            <person name="Zheng C.-J."/>
            <person name="Schuster L."/>
            <person name="Cowan T.M."/>
            <person name="Smanski M.J."/>
            <person name="Chevrette M.G."/>
            <person name="De Carvalho L.P.S."/>
            <person name="Shen B."/>
        </authorList>
    </citation>
    <scope>NUCLEOTIDE SEQUENCE [LARGE SCALE GENOMIC DNA]</scope>
    <source>
        <strain evidence="6 7">NPDC021253</strain>
    </source>
</reference>
<comment type="subunit">
    <text evidence="2">Heterodimer of SbcC and SbcD.</text>
</comment>
<evidence type="ECO:0000256" key="1">
    <source>
        <dbReference type="ARBA" id="ARBA00006930"/>
    </source>
</evidence>
<dbReference type="InterPro" id="IPR027417">
    <property type="entry name" value="P-loop_NTPase"/>
</dbReference>
<sequence>MRPLELTFSGLRSYRSRQHIDFRGQSLVGITGDTGAGKSSIFIAINFALFGACTFEAATPKVLIADGGNGLLAVELIFEARGKEWKVSRRLSKTSTNSHHRLEALDGSETRVGRDAANTRIQQLIGLDQKTFVRSVLLRQGKFEELLHASPAERTRMLKGLLGLDILDTIAQQARDRRDVIIPQLHTLNKRKAALFEDPQATAAQADIEIGQADEQIKQLKRAQDQLAGLDKQRTDAEHERGQLLELAGALTSALKTDGPEQLARLAADDAALATEDGALAAELAPLRQQRHELLDELGDRRPGGPLADVPATAATTLGQLCEVIEQEAEASSRHAAAATELGNVQDEATGIEAEAISFSTQRLTLEHEHKDAESADADLQKQLDAWRTDLRTARELTAGVSRLDQELKDQQADHTTAVATLEQHRATAEQADQAMTAAEETLEAQKRLDAAAYAATYLGPGDACLICQHDLPDGFVPPHAPALRTAEQALRTARAQAKRTANLVTASLSKERETHTLADQTATRLAETSAQVHNALSVLRGRLRRLRPFRGESEHAGLVFDEDVAADHAF</sequence>
<dbReference type="EMBL" id="JBIRPU010000070">
    <property type="protein sequence ID" value="MFI0797268.1"/>
    <property type="molecule type" value="Genomic_DNA"/>
</dbReference>
<evidence type="ECO:0000256" key="2">
    <source>
        <dbReference type="ARBA" id="ARBA00011322"/>
    </source>
</evidence>
<dbReference type="PANTHER" id="PTHR32114">
    <property type="entry name" value="ABC TRANSPORTER ABCH.3"/>
    <property type="match status" value="1"/>
</dbReference>
<feature type="non-terminal residue" evidence="6">
    <location>
        <position position="571"/>
    </location>
</feature>
<keyword evidence="7" id="KW-1185">Reference proteome</keyword>
<feature type="domain" description="Rad50/SbcC-type AAA" evidence="5">
    <location>
        <begin position="6"/>
        <end position="231"/>
    </location>
</feature>
<evidence type="ECO:0000259" key="5">
    <source>
        <dbReference type="Pfam" id="PF13476"/>
    </source>
</evidence>
<dbReference type="RefSeq" id="WP_396686101.1">
    <property type="nucleotide sequence ID" value="NZ_JBIRPU010000070.1"/>
</dbReference>
<accession>A0ABW7SU65</accession>
<dbReference type="Pfam" id="PF13476">
    <property type="entry name" value="AAA_23"/>
    <property type="match status" value="1"/>
</dbReference>
<comment type="caution">
    <text evidence="6">The sequence shown here is derived from an EMBL/GenBank/DDBJ whole genome shotgun (WGS) entry which is preliminary data.</text>
</comment>
<evidence type="ECO:0000256" key="3">
    <source>
        <dbReference type="ARBA" id="ARBA00013368"/>
    </source>
</evidence>
<evidence type="ECO:0000313" key="6">
    <source>
        <dbReference type="EMBL" id="MFI0797268.1"/>
    </source>
</evidence>
<dbReference type="SUPFAM" id="SSF52540">
    <property type="entry name" value="P-loop containing nucleoside triphosphate hydrolases"/>
    <property type="match status" value="1"/>
</dbReference>
<dbReference type="Proteomes" id="UP001611075">
    <property type="component" value="Unassembled WGS sequence"/>
</dbReference>
<feature type="coiled-coil region" evidence="4">
    <location>
        <begin position="394"/>
        <end position="449"/>
    </location>
</feature>
<dbReference type="InterPro" id="IPR038729">
    <property type="entry name" value="Rad50/SbcC_AAA"/>
</dbReference>
<evidence type="ECO:0000256" key="4">
    <source>
        <dbReference type="SAM" id="Coils"/>
    </source>
</evidence>
<keyword evidence="4" id="KW-0175">Coiled coil</keyword>
<protein>
    <recommendedName>
        <fullName evidence="3">Nuclease SbcCD subunit C</fullName>
    </recommendedName>
</protein>
<dbReference type="PANTHER" id="PTHR32114:SF2">
    <property type="entry name" value="ABC TRANSPORTER ABCH.3"/>
    <property type="match status" value="1"/>
</dbReference>
<proteinExistence type="inferred from homology"/>
<evidence type="ECO:0000313" key="7">
    <source>
        <dbReference type="Proteomes" id="UP001611075"/>
    </source>
</evidence>
<name>A0ABW7SU65_9ACTN</name>
<feature type="coiled-coil region" evidence="4">
    <location>
        <begin position="203"/>
        <end position="240"/>
    </location>
</feature>
<organism evidence="6 7">
    <name type="scientific">Micromonospora rubida</name>
    <dbReference type="NCBI Taxonomy" id="2697657"/>
    <lineage>
        <taxon>Bacteria</taxon>
        <taxon>Bacillati</taxon>
        <taxon>Actinomycetota</taxon>
        <taxon>Actinomycetes</taxon>
        <taxon>Micromonosporales</taxon>
        <taxon>Micromonosporaceae</taxon>
        <taxon>Micromonospora</taxon>
    </lineage>
</organism>